<gene>
    <name evidence="3" type="ORF">BST19_10445</name>
    <name evidence="2" type="ORF">H7I91_12470</name>
</gene>
<comment type="caution">
    <text evidence="2">The sequence shown here is derived from an EMBL/GenBank/DDBJ whole genome shotgun (WGS) entry which is preliminary data.</text>
</comment>
<dbReference type="InterPro" id="IPR051783">
    <property type="entry name" value="NAD(P)-dependent_oxidoreduct"/>
</dbReference>
<evidence type="ECO:0000313" key="4">
    <source>
        <dbReference type="Proteomes" id="UP000192293"/>
    </source>
</evidence>
<name>A0AAW5S3T5_MYCBC</name>
<protein>
    <submittedName>
        <fullName evidence="3">NAD-dependent dehydratase</fullName>
    </submittedName>
    <submittedName>
        <fullName evidence="2">NAD-dependent epimerase/dehydratase family protein</fullName>
    </submittedName>
</protein>
<dbReference type="InterPro" id="IPR001509">
    <property type="entry name" value="Epimerase_deHydtase"/>
</dbReference>
<evidence type="ECO:0000313" key="2">
    <source>
        <dbReference type="EMBL" id="MCV6990100.1"/>
    </source>
</evidence>
<organism evidence="2 5">
    <name type="scientific">Mycobacterium bouchedurhonense</name>
    <dbReference type="NCBI Taxonomy" id="701041"/>
    <lineage>
        <taxon>Bacteria</taxon>
        <taxon>Bacillati</taxon>
        <taxon>Actinomycetota</taxon>
        <taxon>Actinomycetes</taxon>
        <taxon>Mycobacteriales</taxon>
        <taxon>Mycobacteriaceae</taxon>
        <taxon>Mycobacterium</taxon>
        <taxon>Mycobacterium avium complex (MAC)</taxon>
    </lineage>
</organism>
<evidence type="ECO:0000313" key="5">
    <source>
        <dbReference type="Proteomes" id="UP001207588"/>
    </source>
</evidence>
<sequence length="329" mass="36188">MAGPLKLVIGASGFLGSHVTRQLVERGERVRVLLRRTSSTAAIDDLDVERHYGDIFDDDALRAAMTDCDDVYYCVVDTRAWLRDPAPLFRTNVEGLRHVLDAAADAELHRFVFTSTIGTIALSENGRPVTEDEPFNWAGKGGGYIGSRVAAEQLVFQYVRERGLPAVALCVSNTYGPGDFQPTPHGSLLAAAAKGKMPVYVKGMWMEVVGIEDAARALILAAEKGRIGERYIISERFISARELYGTAAEAGGTRPPWIGIPLKVMYALGFGGDVAATLLRRDMLLSTLSVRLMHIMSPMDHGKAERELGWRPEPIHDSIRRAVAFYRTR</sequence>
<dbReference type="GO" id="GO:0004029">
    <property type="term" value="F:aldehyde dehydrogenase (NAD+) activity"/>
    <property type="evidence" value="ECO:0007669"/>
    <property type="project" value="TreeGrafter"/>
</dbReference>
<dbReference type="EMBL" id="JACKTG010000032">
    <property type="protein sequence ID" value="MCV6990100.1"/>
    <property type="molecule type" value="Genomic_DNA"/>
</dbReference>
<evidence type="ECO:0000259" key="1">
    <source>
        <dbReference type="Pfam" id="PF01370"/>
    </source>
</evidence>
<evidence type="ECO:0000313" key="3">
    <source>
        <dbReference type="EMBL" id="ORA53600.1"/>
    </source>
</evidence>
<dbReference type="InterPro" id="IPR036291">
    <property type="entry name" value="NAD(P)-bd_dom_sf"/>
</dbReference>
<dbReference type="RefSeq" id="WP_062886466.1">
    <property type="nucleotide sequence ID" value="NZ_JACKTG010000032.1"/>
</dbReference>
<feature type="domain" description="NAD-dependent epimerase/dehydratase" evidence="1">
    <location>
        <begin position="7"/>
        <end position="233"/>
    </location>
</feature>
<dbReference type="Gene3D" id="3.40.50.720">
    <property type="entry name" value="NAD(P)-binding Rossmann-like Domain"/>
    <property type="match status" value="1"/>
</dbReference>
<dbReference type="SUPFAM" id="SSF51735">
    <property type="entry name" value="NAD(P)-binding Rossmann-fold domains"/>
    <property type="match status" value="1"/>
</dbReference>
<dbReference type="EMBL" id="MVHL01000011">
    <property type="protein sequence ID" value="ORA53600.1"/>
    <property type="molecule type" value="Genomic_DNA"/>
</dbReference>
<dbReference type="PANTHER" id="PTHR48079:SF6">
    <property type="entry name" value="NAD(P)-BINDING DOMAIN-CONTAINING PROTEIN-RELATED"/>
    <property type="match status" value="1"/>
</dbReference>
<dbReference type="GO" id="GO:0005737">
    <property type="term" value="C:cytoplasm"/>
    <property type="evidence" value="ECO:0007669"/>
    <property type="project" value="TreeGrafter"/>
</dbReference>
<reference evidence="3 4" key="1">
    <citation type="submission" date="2017-02" db="EMBL/GenBank/DDBJ databases">
        <title>The new phylogeny of genus Mycobacterium.</title>
        <authorList>
            <person name="Tortoli E."/>
            <person name="Trovato A."/>
            <person name="Cirillo D.M."/>
        </authorList>
    </citation>
    <scope>NUCLEOTIDE SEQUENCE [LARGE SCALE GENOMIC DNA]</scope>
    <source>
        <strain evidence="3 4">DSM 45439</strain>
    </source>
</reference>
<dbReference type="PANTHER" id="PTHR48079">
    <property type="entry name" value="PROTEIN YEEZ"/>
    <property type="match status" value="1"/>
</dbReference>
<dbReference type="Proteomes" id="UP000192293">
    <property type="component" value="Unassembled WGS sequence"/>
</dbReference>
<dbReference type="Proteomes" id="UP001207588">
    <property type="component" value="Unassembled WGS sequence"/>
</dbReference>
<reference evidence="2" key="2">
    <citation type="submission" date="2020-07" db="EMBL/GenBank/DDBJ databases">
        <authorList>
            <person name="Pettersson B.M.F."/>
            <person name="Behra P.R.K."/>
            <person name="Ramesh M."/>
            <person name="Das S."/>
            <person name="Dasgupta S."/>
            <person name="Kirsebom L.A."/>
        </authorList>
    </citation>
    <scope>NUCLEOTIDE SEQUENCE</scope>
    <source>
        <strain evidence="2">DSM 45439</strain>
    </source>
</reference>
<proteinExistence type="predicted"/>
<accession>A0AAW5S3T5</accession>
<dbReference type="Pfam" id="PF01370">
    <property type="entry name" value="Epimerase"/>
    <property type="match status" value="1"/>
</dbReference>
<keyword evidence="4" id="KW-1185">Reference proteome</keyword>
<reference evidence="2" key="3">
    <citation type="journal article" date="2022" name="BMC Genomics">
        <title>Comparative genome analysis of mycobacteria focusing on tRNA and non-coding RNA.</title>
        <authorList>
            <person name="Behra P.R.K."/>
            <person name="Pettersson B.M.F."/>
            <person name="Ramesh M."/>
            <person name="Das S."/>
            <person name="Dasgupta S."/>
            <person name="Kirsebom L.A."/>
        </authorList>
    </citation>
    <scope>NUCLEOTIDE SEQUENCE</scope>
    <source>
        <strain evidence="2">DSM 45439</strain>
    </source>
</reference>
<dbReference type="AlphaFoldDB" id="A0AAW5S3T5"/>